<feature type="region of interest" description="Disordered" evidence="1">
    <location>
        <begin position="38"/>
        <end position="62"/>
    </location>
</feature>
<comment type="caution">
    <text evidence="2">The sequence shown here is derived from an EMBL/GenBank/DDBJ whole genome shotgun (WGS) entry which is preliminary data.</text>
</comment>
<evidence type="ECO:0000313" key="3">
    <source>
        <dbReference type="Proteomes" id="UP000186657"/>
    </source>
</evidence>
<evidence type="ECO:0000313" key="2">
    <source>
        <dbReference type="EMBL" id="OLT61572.1"/>
    </source>
</evidence>
<gene>
    <name evidence="2" type="ORF">BJP37_23700</name>
</gene>
<protein>
    <submittedName>
        <fullName evidence="2">Uncharacterized protein</fullName>
    </submittedName>
</protein>
<dbReference type="AlphaFoldDB" id="A0A1U7N6K6"/>
<proteinExistence type="predicted"/>
<evidence type="ECO:0000256" key="1">
    <source>
        <dbReference type="SAM" id="MobiDB-lite"/>
    </source>
</evidence>
<organism evidence="2 3">
    <name type="scientific">Moorena bouillonii PNG</name>
    <dbReference type="NCBI Taxonomy" id="568701"/>
    <lineage>
        <taxon>Bacteria</taxon>
        <taxon>Bacillati</taxon>
        <taxon>Cyanobacteriota</taxon>
        <taxon>Cyanophyceae</taxon>
        <taxon>Coleofasciculales</taxon>
        <taxon>Coleofasciculaceae</taxon>
        <taxon>Moorena</taxon>
    </lineage>
</organism>
<name>A0A1U7N6K6_9CYAN</name>
<reference evidence="2 3" key="1">
    <citation type="submission" date="2016-10" db="EMBL/GenBank/DDBJ databases">
        <title>Comparative genomics uncovers the prolific and rare metabolic potential of the cyanobacterial genus Moorea.</title>
        <authorList>
            <person name="Leao T."/>
            <person name="Castelao G."/>
            <person name="Korobeynikov A."/>
            <person name="Monroe E.A."/>
            <person name="Podell S."/>
            <person name="Glukhov E."/>
            <person name="Allen E."/>
            <person name="Gerwick W.H."/>
            <person name="Gerwick L."/>
        </authorList>
    </citation>
    <scope>NUCLEOTIDE SEQUENCE [LARGE SCALE GENOMIC DNA]</scope>
    <source>
        <strain evidence="2 3">PNG5-198</strain>
    </source>
</reference>
<dbReference type="EMBL" id="MKZS01000001">
    <property type="protein sequence ID" value="OLT61572.1"/>
    <property type="molecule type" value="Genomic_DNA"/>
</dbReference>
<dbReference type="Proteomes" id="UP000186657">
    <property type="component" value="Unassembled WGS sequence"/>
</dbReference>
<keyword evidence="3" id="KW-1185">Reference proteome</keyword>
<sequence>MVMSIDEAEHRTKVQRHRITEYNVFWLLTVISEEPVVNFDSGQPPQGGEAKSKFYQRNPLNL</sequence>
<accession>A0A1U7N6K6</accession>